<feature type="transmembrane region" description="Helical" evidence="2">
    <location>
        <begin position="32"/>
        <end position="51"/>
    </location>
</feature>
<feature type="compositionally biased region" description="Low complexity" evidence="1">
    <location>
        <begin position="224"/>
        <end position="235"/>
    </location>
</feature>
<dbReference type="OrthoDB" id="5801062at2759"/>
<evidence type="ECO:0000313" key="5">
    <source>
        <dbReference type="Proteomes" id="UP000663832"/>
    </source>
</evidence>
<dbReference type="Proteomes" id="UP000663877">
    <property type="component" value="Unassembled WGS sequence"/>
</dbReference>
<keyword evidence="2" id="KW-1133">Transmembrane helix</keyword>
<dbReference type="AlphaFoldDB" id="A0A813YXI7"/>
<proteinExistence type="predicted"/>
<keyword evidence="2" id="KW-0812">Transmembrane</keyword>
<name>A0A813YXI7_9BILA</name>
<evidence type="ECO:0000313" key="4">
    <source>
        <dbReference type="EMBL" id="CAF0891249.1"/>
    </source>
</evidence>
<reference evidence="4" key="1">
    <citation type="submission" date="2021-02" db="EMBL/GenBank/DDBJ databases">
        <authorList>
            <person name="Nowell W R."/>
        </authorList>
    </citation>
    <scope>NUCLEOTIDE SEQUENCE</scope>
</reference>
<feature type="compositionally biased region" description="Basic and acidic residues" evidence="1">
    <location>
        <begin position="197"/>
        <end position="214"/>
    </location>
</feature>
<feature type="region of interest" description="Disordered" evidence="1">
    <location>
        <begin position="408"/>
        <end position="450"/>
    </location>
</feature>
<comment type="caution">
    <text evidence="4">The sequence shown here is derived from an EMBL/GenBank/DDBJ whole genome shotgun (WGS) entry which is preliminary data.</text>
</comment>
<dbReference type="EMBL" id="CAJNOI010000001">
    <property type="protein sequence ID" value="CAF0719512.1"/>
    <property type="molecule type" value="Genomic_DNA"/>
</dbReference>
<gene>
    <name evidence="3" type="ORF">BJG266_LOCUS105</name>
    <name evidence="4" type="ORF">QVE165_LOCUS8959</name>
</gene>
<feature type="region of interest" description="Disordered" evidence="1">
    <location>
        <begin position="183"/>
        <end position="236"/>
    </location>
</feature>
<sequence>MLDSIQASILFIVIFLVQGVAAAMGAMDVIALILGLALLIFGICALIGFYARKRSVFIMSLSASSTRQRHTILGGGTRYEIAELVLSTIPNFELKQKDRILHLFTELDREKKNIYAFMQEIQEALDDQQNNIDSLLVHNQVNIPAEEPFAFESQIDTDTYPVDLSSRSTNESLLQVPNELDNTISNVTTPSLTAPNQKEKSKKDLNNIKKELRTPSKTKRRQPKTSSNSKQTNSSMRQLTMTQLFDSFESPKSTVNSTPIKQEPETQADDTVIFMPESIIGLAQPSSSTSDDENDQNNLSYSIFYGKEPRLSNIQPLKRKTISSPNINEQVTNEDENTQNEGILETPYSGIESEELLYACPMCRNYWLGLPKELRHKEGLTCRHRQRPVVRSPEHFWSLGMPSTQTCIERGYGGVLPPDKPIERPRRPRRQHQRKLQEQQQPQQEDSDED</sequence>
<organism evidence="4 5">
    <name type="scientific">Adineta steineri</name>
    <dbReference type="NCBI Taxonomy" id="433720"/>
    <lineage>
        <taxon>Eukaryota</taxon>
        <taxon>Metazoa</taxon>
        <taxon>Spiralia</taxon>
        <taxon>Gnathifera</taxon>
        <taxon>Rotifera</taxon>
        <taxon>Eurotatoria</taxon>
        <taxon>Bdelloidea</taxon>
        <taxon>Adinetida</taxon>
        <taxon>Adinetidae</taxon>
        <taxon>Adineta</taxon>
    </lineage>
</organism>
<accession>A0A813YXI7</accession>
<evidence type="ECO:0000313" key="3">
    <source>
        <dbReference type="EMBL" id="CAF0719512.1"/>
    </source>
</evidence>
<dbReference type="InterPro" id="IPR031742">
    <property type="entry name" value="DUF4730"/>
</dbReference>
<keyword evidence="2" id="KW-0472">Membrane</keyword>
<dbReference type="Proteomes" id="UP000663832">
    <property type="component" value="Unassembled WGS sequence"/>
</dbReference>
<dbReference type="EMBL" id="CAJNOM010000040">
    <property type="protein sequence ID" value="CAF0891249.1"/>
    <property type="molecule type" value="Genomic_DNA"/>
</dbReference>
<keyword evidence="5" id="KW-1185">Reference proteome</keyword>
<feature type="compositionally biased region" description="Polar residues" evidence="1">
    <location>
        <begin position="183"/>
        <end position="196"/>
    </location>
</feature>
<protein>
    <submittedName>
        <fullName evidence="4">Uncharacterized protein</fullName>
    </submittedName>
</protein>
<evidence type="ECO:0000256" key="2">
    <source>
        <dbReference type="SAM" id="Phobius"/>
    </source>
</evidence>
<evidence type="ECO:0000256" key="1">
    <source>
        <dbReference type="SAM" id="MobiDB-lite"/>
    </source>
</evidence>
<dbReference type="Pfam" id="PF15873">
    <property type="entry name" value="DUF4730"/>
    <property type="match status" value="1"/>
</dbReference>